<organism evidence="5 6">
    <name type="scientific">Candidatus Alectryocaccomicrobium excrementavium</name>
    <dbReference type="NCBI Taxonomy" id="2840668"/>
    <lineage>
        <taxon>Bacteria</taxon>
        <taxon>Bacillati</taxon>
        <taxon>Bacillota</taxon>
        <taxon>Clostridia</taxon>
        <taxon>Candidatus Alectryocaccomicrobium</taxon>
    </lineage>
</organism>
<reference evidence="5" key="1">
    <citation type="submission" date="2020-10" db="EMBL/GenBank/DDBJ databases">
        <authorList>
            <person name="Gilroy R."/>
        </authorList>
    </citation>
    <scope>NUCLEOTIDE SEQUENCE</scope>
    <source>
        <strain evidence="5">13766</strain>
    </source>
</reference>
<dbReference type="InterPro" id="IPR047048">
    <property type="entry name" value="TlyA"/>
</dbReference>
<dbReference type="PIRSF" id="PIRSF005578">
    <property type="entry name" value="TlyA"/>
    <property type="match status" value="1"/>
</dbReference>
<dbReference type="Gene3D" id="3.40.50.150">
    <property type="entry name" value="Vaccinia Virus protein VP39"/>
    <property type="match status" value="1"/>
</dbReference>
<dbReference type="SMART" id="SM00363">
    <property type="entry name" value="S4"/>
    <property type="match status" value="1"/>
</dbReference>
<dbReference type="Proteomes" id="UP000824140">
    <property type="component" value="Unassembled WGS sequence"/>
</dbReference>
<evidence type="ECO:0000313" key="5">
    <source>
        <dbReference type="EMBL" id="HIS91742.1"/>
    </source>
</evidence>
<keyword evidence="1 3" id="KW-0694">RNA-binding</keyword>
<dbReference type="Gene3D" id="3.10.290.10">
    <property type="entry name" value="RNA-binding S4 domain"/>
    <property type="match status" value="1"/>
</dbReference>
<evidence type="ECO:0000256" key="3">
    <source>
        <dbReference type="PROSITE-ProRule" id="PRU00182"/>
    </source>
</evidence>
<dbReference type="InterPro" id="IPR002942">
    <property type="entry name" value="S4_RNA-bd"/>
</dbReference>
<dbReference type="SUPFAM" id="SSF55174">
    <property type="entry name" value="Alpha-L RNA-binding motif"/>
    <property type="match status" value="1"/>
</dbReference>
<keyword evidence="5" id="KW-0489">Methyltransferase</keyword>
<protein>
    <submittedName>
        <fullName evidence="5">TlyA family RNA methyltransferase</fullName>
    </submittedName>
</protein>
<dbReference type="Pfam" id="PF01479">
    <property type="entry name" value="S4"/>
    <property type="match status" value="1"/>
</dbReference>
<dbReference type="InterPro" id="IPR029063">
    <property type="entry name" value="SAM-dependent_MTases_sf"/>
</dbReference>
<evidence type="ECO:0000259" key="4">
    <source>
        <dbReference type="SMART" id="SM00363"/>
    </source>
</evidence>
<dbReference type="CDD" id="cd00165">
    <property type="entry name" value="S4"/>
    <property type="match status" value="1"/>
</dbReference>
<accession>A0A9D1FYJ9</accession>
<dbReference type="PANTHER" id="PTHR32319:SF0">
    <property type="entry name" value="BACTERIAL HEMOLYSIN-LIKE PROTEIN"/>
    <property type="match status" value="1"/>
</dbReference>
<evidence type="ECO:0000256" key="1">
    <source>
        <dbReference type="ARBA" id="ARBA00022884"/>
    </source>
</evidence>
<comment type="similarity">
    <text evidence="2">Belongs to the TlyA family.</text>
</comment>
<reference evidence="5" key="2">
    <citation type="journal article" date="2021" name="PeerJ">
        <title>Extensive microbial diversity within the chicken gut microbiome revealed by metagenomics and culture.</title>
        <authorList>
            <person name="Gilroy R."/>
            <person name="Ravi A."/>
            <person name="Getino M."/>
            <person name="Pursley I."/>
            <person name="Horton D.L."/>
            <person name="Alikhan N.F."/>
            <person name="Baker D."/>
            <person name="Gharbi K."/>
            <person name="Hall N."/>
            <person name="Watson M."/>
            <person name="Adriaenssens E.M."/>
            <person name="Foster-Nyarko E."/>
            <person name="Jarju S."/>
            <person name="Secka A."/>
            <person name="Antonio M."/>
            <person name="Oren A."/>
            <person name="Chaudhuri R.R."/>
            <person name="La Ragione R."/>
            <person name="Hildebrand F."/>
            <person name="Pallen M.J."/>
        </authorList>
    </citation>
    <scope>NUCLEOTIDE SEQUENCE</scope>
    <source>
        <strain evidence="5">13766</strain>
    </source>
</reference>
<evidence type="ECO:0000256" key="2">
    <source>
        <dbReference type="ARBA" id="ARBA00029460"/>
    </source>
</evidence>
<feature type="domain" description="RNA-binding S4" evidence="4">
    <location>
        <begin position="5"/>
        <end position="67"/>
    </location>
</feature>
<dbReference type="InterPro" id="IPR002877">
    <property type="entry name" value="RNA_MeTrfase_FtsJ_dom"/>
</dbReference>
<dbReference type="Pfam" id="PF01728">
    <property type="entry name" value="FtsJ"/>
    <property type="match status" value="1"/>
</dbReference>
<proteinExistence type="inferred from homology"/>
<dbReference type="GO" id="GO:0032259">
    <property type="term" value="P:methylation"/>
    <property type="evidence" value="ECO:0007669"/>
    <property type="project" value="UniProtKB-KW"/>
</dbReference>
<dbReference type="CDD" id="cd02440">
    <property type="entry name" value="AdoMet_MTases"/>
    <property type="match status" value="1"/>
</dbReference>
<gene>
    <name evidence="5" type="ORF">IAA84_01855</name>
</gene>
<dbReference type="InterPro" id="IPR036986">
    <property type="entry name" value="S4_RNA-bd_sf"/>
</dbReference>
<dbReference type="PANTHER" id="PTHR32319">
    <property type="entry name" value="BACTERIAL HEMOLYSIN-LIKE PROTEIN"/>
    <property type="match status" value="1"/>
</dbReference>
<dbReference type="EMBL" id="DVJN01000036">
    <property type="protein sequence ID" value="HIS91742.1"/>
    <property type="molecule type" value="Genomic_DNA"/>
</dbReference>
<dbReference type="GO" id="GO:0003723">
    <property type="term" value="F:RNA binding"/>
    <property type="evidence" value="ECO:0007669"/>
    <property type="project" value="UniProtKB-KW"/>
</dbReference>
<dbReference type="AlphaFoldDB" id="A0A9D1FYJ9"/>
<dbReference type="InterPro" id="IPR004538">
    <property type="entry name" value="Hemolysin_A/TlyA"/>
</dbReference>
<dbReference type="GO" id="GO:0008168">
    <property type="term" value="F:methyltransferase activity"/>
    <property type="evidence" value="ECO:0007669"/>
    <property type="project" value="UniProtKB-KW"/>
</dbReference>
<dbReference type="NCBIfam" id="TIGR00478">
    <property type="entry name" value="tly"/>
    <property type="match status" value="1"/>
</dbReference>
<dbReference type="SUPFAM" id="SSF53335">
    <property type="entry name" value="S-adenosyl-L-methionine-dependent methyltransferases"/>
    <property type="match status" value="1"/>
</dbReference>
<name>A0A9D1FYJ9_9FIRM</name>
<comment type="caution">
    <text evidence="5">The sequence shown here is derived from an EMBL/GenBank/DDBJ whole genome shotgun (WGS) entry which is preliminary data.</text>
</comment>
<keyword evidence="5" id="KW-0808">Transferase</keyword>
<dbReference type="PROSITE" id="PS50889">
    <property type="entry name" value="S4"/>
    <property type="match status" value="1"/>
</dbReference>
<sequence>MEGNMRVDERLVKEGLAASLELARALVMEGRVFVGEERAQKPSQGVKPEARVWVRGELHPFVSRGAKKLQKALDVFSIDVRGAVCLDVGASTGGFTDVMLRAGAARVYAVDVGYNQLDYRLRSDPRVVVMERQNARYLSREMFEQPMDFAATDVSFISLKKILPACLPLLREGARFVALIKPQFEARREDVGPKGVVRDMNVHRAVVLDIVEFAHKCEWKVSGFDYSPITGPEGNVEFLLEIRQKCVKEVDQKEIYNAIALAHDKFIK</sequence>
<evidence type="ECO:0000313" key="6">
    <source>
        <dbReference type="Proteomes" id="UP000824140"/>
    </source>
</evidence>